<dbReference type="Proteomes" id="UP000309673">
    <property type="component" value="Unassembled WGS sequence"/>
</dbReference>
<proteinExistence type="predicted"/>
<evidence type="ECO:0000313" key="2">
    <source>
        <dbReference type="EMBL" id="TJY42224.1"/>
    </source>
</evidence>
<name>A0A4U0FD94_9BACL</name>
<dbReference type="RefSeq" id="WP_136777479.1">
    <property type="nucleotide sequence ID" value="NZ_SUPK01000004.1"/>
</dbReference>
<feature type="coiled-coil region" evidence="1">
    <location>
        <begin position="39"/>
        <end position="66"/>
    </location>
</feature>
<comment type="caution">
    <text evidence="2">The sequence shown here is derived from an EMBL/GenBank/DDBJ whole genome shotgun (WGS) entry which is preliminary data.</text>
</comment>
<protein>
    <submittedName>
        <fullName evidence="2">Uncharacterized protein</fullName>
    </submittedName>
</protein>
<accession>A0A4U0FD94</accession>
<organism evidence="2 3">
    <name type="scientific">Cohnella pontilimi</name>
    <dbReference type="NCBI Taxonomy" id="2564100"/>
    <lineage>
        <taxon>Bacteria</taxon>
        <taxon>Bacillati</taxon>
        <taxon>Bacillota</taxon>
        <taxon>Bacilli</taxon>
        <taxon>Bacillales</taxon>
        <taxon>Paenibacillaceae</taxon>
        <taxon>Cohnella</taxon>
    </lineage>
</organism>
<sequence>MDAAWLEQNIVEEIQTRYTIPAKVDELIKDVTSSAKTKNKELDRSISELTTNLKKANQEIQRLLDAIKKGIDPSLIADEINRMKSQKYDIETIIKSLKRSYSQDYDVDAESLKLFFSNFRIAYDNATNTEKNDLIRTFVRQIELHPNMEEIKIEFYHDQVVQSIGLGELREFT</sequence>
<keyword evidence="1" id="KW-0175">Coiled coil</keyword>
<reference evidence="2 3" key="1">
    <citation type="submission" date="2019-04" db="EMBL/GenBank/DDBJ databases">
        <title>Cohnella sp. nov., isolated from soil.</title>
        <authorList>
            <person name="Kim W."/>
        </authorList>
    </citation>
    <scope>NUCLEOTIDE SEQUENCE [LARGE SCALE GENOMIC DNA]</scope>
    <source>
        <strain evidence="2 3">CAU 1483</strain>
    </source>
</reference>
<dbReference type="EMBL" id="SUPK01000004">
    <property type="protein sequence ID" value="TJY42224.1"/>
    <property type="molecule type" value="Genomic_DNA"/>
</dbReference>
<gene>
    <name evidence="2" type="ORF">E5161_09450</name>
</gene>
<dbReference type="AlphaFoldDB" id="A0A4U0FD94"/>
<keyword evidence="3" id="KW-1185">Reference proteome</keyword>
<evidence type="ECO:0000313" key="3">
    <source>
        <dbReference type="Proteomes" id="UP000309673"/>
    </source>
</evidence>
<dbReference type="OrthoDB" id="9781670at2"/>
<evidence type="ECO:0000256" key="1">
    <source>
        <dbReference type="SAM" id="Coils"/>
    </source>
</evidence>